<dbReference type="Proteomes" id="UP001558632">
    <property type="component" value="Unassembled WGS sequence"/>
</dbReference>
<evidence type="ECO:0000256" key="1">
    <source>
        <dbReference type="ARBA" id="ARBA00004601"/>
    </source>
</evidence>
<evidence type="ECO:0000256" key="2">
    <source>
        <dbReference type="ARBA" id="ARBA00008180"/>
    </source>
</evidence>
<dbReference type="PANTHER" id="PTHR14190">
    <property type="entry name" value="SUPPRESSOR OF ACTIN MUTATIONS 2/VACUOLAR PROTEIN SORTING 52"/>
    <property type="match status" value="1"/>
</dbReference>
<evidence type="ECO:0000259" key="9">
    <source>
        <dbReference type="Pfam" id="PF20655"/>
    </source>
</evidence>
<reference evidence="10 11" key="1">
    <citation type="submission" date="2024-07" db="EMBL/GenBank/DDBJ databases">
        <title>Enhanced genomic and transcriptomic resources for Trichinella pseudospiralis and T. spiralis underpin the discovery of pronounced molecular differences between stages and species.</title>
        <authorList>
            <person name="Pasi K.K."/>
            <person name="La Rosa G."/>
            <person name="Gomez-Morales M.A."/>
            <person name="Tosini F."/>
            <person name="Sumanam S."/>
            <person name="Young N.D."/>
            <person name="Chang B.C."/>
            <person name="Robin G.B."/>
        </authorList>
    </citation>
    <scope>NUCLEOTIDE SEQUENCE [LARGE SCALE GENOMIC DNA]</scope>
    <source>
        <strain evidence="10">ISS534</strain>
    </source>
</reference>
<dbReference type="InterPro" id="IPR048319">
    <property type="entry name" value="Vps52_CC"/>
</dbReference>
<organism evidence="10 11">
    <name type="scientific">Trichinella spiralis</name>
    <name type="common">Trichina worm</name>
    <dbReference type="NCBI Taxonomy" id="6334"/>
    <lineage>
        <taxon>Eukaryota</taxon>
        <taxon>Metazoa</taxon>
        <taxon>Ecdysozoa</taxon>
        <taxon>Nematoda</taxon>
        <taxon>Enoplea</taxon>
        <taxon>Dorylaimia</taxon>
        <taxon>Trichinellida</taxon>
        <taxon>Trichinellidae</taxon>
        <taxon>Trichinella</taxon>
    </lineage>
</organism>
<feature type="domain" description="Vps52 coiled-coil" evidence="8">
    <location>
        <begin position="510"/>
        <end position="685"/>
    </location>
</feature>
<dbReference type="InterPro" id="IPR048361">
    <property type="entry name" value="Vps52_C"/>
</dbReference>
<evidence type="ECO:0000256" key="6">
    <source>
        <dbReference type="ARBA" id="ARBA00023034"/>
    </source>
</evidence>
<evidence type="ECO:0000256" key="3">
    <source>
        <dbReference type="ARBA" id="ARBA00017083"/>
    </source>
</evidence>
<sequence length="1139" mass="131303">MQNSWLCQQRWKNEKFTTPTVPASQNFSPCKQYGILYYGQVVVVLDETLLGVSLYSNATLVRLNLSAATGFGISFFTYTQVNVYEMRCNDDDDDYGIVAGCGRTVSTNVVVDHPNEDVVEMLNANSMEQWKKDPSAAGCFESTNDDDHWNTIGKWHYNCRRYAFETNCKMLSFTKFDPNHVPRAILSSKLSITVEDYVTAMELLTNDFRFRLYTVFHQRIIFAWLIASLIVMFCVLFSNARGLVLFALSLGWSSVIGLGTLLCVIFERMLDQSLSACVATVNRFLVRYNLLLCVDDRGKFSCHKIAIVFLYFNLDQCILEVAKNVEKLGLKLHRRQHHLPIPTTPSVSSQVDIVAAPTTAQNKENAKRLILQHTQRYCRDLIRQGINLPVVRFQDQTDDMSITVKHCKFALCLCQYLEKCHFQKRRRSLFCCLRSDFANNVVFCLLIFKKIMSTEKDNPDAGIISDKTTAVDGELLSEILGMGIDLREYAKDVQKQLKSVEADAIQEFVEQAENIATLHNEIRNCDQILNQMESMLTAFQSDLGNISNEIQSLQEQSVKMSVKLKNRQAVRGELSQFIDEIVVPEVMIKTIIDEPVSERLFLEQLHELQHKIAFVKQQAFREALSCVEVEGLLENLRLKSLFTDSGNGKTRDFLLKRIYQFRKPMANYPVTQGTLLKYRFYFEFILSNDRYVAKEIRDEYVNTTSKIFYTYFKTYASRLMKLQLDDVATKDDLLGSDDSTKMVNMFSTRPNVRNRATVFSLGSRMSVLKEDLEAPIIVPHAADQNKQKFQFEVLFRSLLYAVLDHACREYFFLCDFFLVSGQHSVDMFDQVFSKALLIVTNACDANMANCFDCIALLLCIHIVYRYQAIGRQRGLPVLEKFWEQLLLELWLRFEQILTANLTSMRDLDVKRLAPLDSRPHFIIRRYGEFFAALAAVNADLPDEKLQQYLYRLENEVAHLLARAMHEFKSIRERTIFLINNYDLIVSVLMEKLPGESIDSQESSKRLQAYITEYAELLLTTHFGSLVNFVYQAESLIEQGMQEKLKDNSANNVRNVVKTFNNDWKKNIEQINQEVMSSFSNFRVGTAILQKTFSQLIQYYHRLHKVLAMPTLNHPARNELVNIHNLMVEVKNTNPCFDPL</sequence>
<dbReference type="InterPro" id="IPR007258">
    <property type="entry name" value="Vps52"/>
</dbReference>
<dbReference type="Pfam" id="PF14800">
    <property type="entry name" value="DUF4481"/>
    <property type="match status" value="1"/>
</dbReference>
<keyword evidence="7" id="KW-0812">Transmembrane</keyword>
<comment type="subcellular location">
    <subcellularLocation>
        <location evidence="1">Golgi apparatus</location>
        <location evidence="1">trans-Golgi network</location>
    </subcellularLocation>
</comment>
<evidence type="ECO:0000256" key="7">
    <source>
        <dbReference type="SAM" id="Phobius"/>
    </source>
</evidence>
<keyword evidence="7" id="KW-0472">Membrane</keyword>
<dbReference type="Pfam" id="PF04129">
    <property type="entry name" value="Vps52_CC"/>
    <property type="match status" value="1"/>
</dbReference>
<keyword evidence="5" id="KW-0653">Protein transport</keyword>
<keyword evidence="7" id="KW-1133">Transmembrane helix</keyword>
<evidence type="ECO:0000256" key="5">
    <source>
        <dbReference type="ARBA" id="ARBA00022927"/>
    </source>
</evidence>
<name>A0ABR3KXE7_TRISP</name>
<proteinExistence type="inferred from homology"/>
<dbReference type="EMBL" id="JBEUSY010000132">
    <property type="protein sequence ID" value="KAL1244840.1"/>
    <property type="molecule type" value="Genomic_DNA"/>
</dbReference>
<protein>
    <recommendedName>
        <fullName evidence="3">Vacuolar protein sorting-associated protein 52 homolog</fullName>
    </recommendedName>
</protein>
<dbReference type="InterPro" id="IPR028054">
    <property type="entry name" value="DUF4481"/>
</dbReference>
<feature type="transmembrane region" description="Helical" evidence="7">
    <location>
        <begin position="244"/>
        <end position="266"/>
    </location>
</feature>
<feature type="transmembrane region" description="Helical" evidence="7">
    <location>
        <begin position="220"/>
        <end position="238"/>
    </location>
</feature>
<comment type="caution">
    <text evidence="10">The sequence shown here is derived from an EMBL/GenBank/DDBJ whole genome shotgun (WGS) entry which is preliminary data.</text>
</comment>
<comment type="similarity">
    <text evidence="2">Belongs to the VPS52 family.</text>
</comment>
<accession>A0ABR3KXE7</accession>
<gene>
    <name evidence="10" type="ORF">TSPI_06360</name>
</gene>
<dbReference type="Pfam" id="PF20655">
    <property type="entry name" value="Vps52_C"/>
    <property type="match status" value="1"/>
</dbReference>
<evidence type="ECO:0000256" key="4">
    <source>
        <dbReference type="ARBA" id="ARBA00022448"/>
    </source>
</evidence>
<dbReference type="PANTHER" id="PTHR14190:SF7">
    <property type="entry name" value="VACUOLAR PROTEIN SORTING-ASSOCIATED PROTEIN 52 HOMOLOG"/>
    <property type="match status" value="1"/>
</dbReference>
<keyword evidence="4" id="KW-0813">Transport</keyword>
<evidence type="ECO:0000313" key="10">
    <source>
        <dbReference type="EMBL" id="KAL1244840.1"/>
    </source>
</evidence>
<keyword evidence="11" id="KW-1185">Reference proteome</keyword>
<keyword evidence="6" id="KW-0333">Golgi apparatus</keyword>
<evidence type="ECO:0000259" key="8">
    <source>
        <dbReference type="Pfam" id="PF04129"/>
    </source>
</evidence>
<feature type="domain" description="Vps52 C-terminal" evidence="9">
    <location>
        <begin position="702"/>
        <end position="1013"/>
    </location>
</feature>
<evidence type="ECO:0000313" key="11">
    <source>
        <dbReference type="Proteomes" id="UP001558632"/>
    </source>
</evidence>